<dbReference type="RefSeq" id="WP_209360224.1">
    <property type="nucleotide sequence ID" value="NZ_JAGISH010000003.1"/>
</dbReference>
<organism evidence="1 2">
    <name type="scientific">Sagittula salina</name>
    <dbReference type="NCBI Taxonomy" id="2820268"/>
    <lineage>
        <taxon>Bacteria</taxon>
        <taxon>Pseudomonadati</taxon>
        <taxon>Pseudomonadota</taxon>
        <taxon>Alphaproteobacteria</taxon>
        <taxon>Rhodobacterales</taxon>
        <taxon>Roseobacteraceae</taxon>
        <taxon>Sagittula</taxon>
    </lineage>
</organism>
<sequence>MPVNFTTFPDLNIALCVFSGLARAEENIEAVLEYRSRPDYDSMLHILMDLADCRFPETFFTDMKMLQSRLGFHFKSRDPRSHTSIYAPGDVAYGTARMFKSSVNPNSPNPVKYFRNAEDALRFVDLDPSDHRVQGLLRPPPLRARRTGML</sequence>
<keyword evidence="2" id="KW-1185">Reference proteome</keyword>
<dbReference type="AlphaFoldDB" id="A0A940S0U1"/>
<dbReference type="EMBL" id="JAGISH010000003">
    <property type="protein sequence ID" value="MBP0482372.1"/>
    <property type="molecule type" value="Genomic_DNA"/>
</dbReference>
<comment type="caution">
    <text evidence="1">The sequence shown here is derived from an EMBL/GenBank/DDBJ whole genome shotgun (WGS) entry which is preliminary data.</text>
</comment>
<dbReference type="Proteomes" id="UP000675940">
    <property type="component" value="Unassembled WGS sequence"/>
</dbReference>
<gene>
    <name evidence="1" type="ORF">J5474_07690</name>
</gene>
<accession>A0A940S0U1</accession>
<name>A0A940S0U1_9RHOB</name>
<proteinExistence type="predicted"/>
<reference evidence="1" key="1">
    <citation type="submission" date="2021-03" db="EMBL/GenBank/DDBJ databases">
        <title>Sagittula salina sp. nov. strain M10.9X isolated from the marine waste.</title>
        <authorList>
            <person name="Satari L."/>
            <person name="Molina-Menor E."/>
            <person name="Vidal-Verdu A."/>
            <person name="Pascual J."/>
            <person name="Pereto J."/>
            <person name="Porcar M."/>
        </authorList>
    </citation>
    <scope>NUCLEOTIDE SEQUENCE</scope>
    <source>
        <strain evidence="1">M10.9X</strain>
    </source>
</reference>
<protein>
    <submittedName>
        <fullName evidence="1">Uncharacterized protein</fullName>
    </submittedName>
</protein>
<evidence type="ECO:0000313" key="1">
    <source>
        <dbReference type="EMBL" id="MBP0482372.1"/>
    </source>
</evidence>
<evidence type="ECO:0000313" key="2">
    <source>
        <dbReference type="Proteomes" id="UP000675940"/>
    </source>
</evidence>